<dbReference type="SMART" id="SM00457">
    <property type="entry name" value="MACPF"/>
    <property type="match status" value="1"/>
</dbReference>
<keyword evidence="1" id="KW-0472">Membrane</keyword>
<evidence type="ECO:0000313" key="4">
    <source>
        <dbReference type="EnsemblMetazoa" id="CapteP128596"/>
    </source>
</evidence>
<evidence type="ECO:0000313" key="5">
    <source>
        <dbReference type="Proteomes" id="UP000014760"/>
    </source>
</evidence>
<keyword evidence="5" id="KW-1185">Reference proteome</keyword>
<reference evidence="3 5" key="2">
    <citation type="journal article" date="2013" name="Nature">
        <title>Insights into bilaterian evolution from three spiralian genomes.</title>
        <authorList>
            <person name="Simakov O."/>
            <person name="Marletaz F."/>
            <person name="Cho S.J."/>
            <person name="Edsinger-Gonzales E."/>
            <person name="Havlak P."/>
            <person name="Hellsten U."/>
            <person name="Kuo D.H."/>
            <person name="Larsson T."/>
            <person name="Lv J."/>
            <person name="Arendt D."/>
            <person name="Savage R."/>
            <person name="Osoegawa K."/>
            <person name="de Jong P."/>
            <person name="Grimwood J."/>
            <person name="Chapman J.A."/>
            <person name="Shapiro H."/>
            <person name="Aerts A."/>
            <person name="Otillar R.P."/>
            <person name="Terry A.Y."/>
            <person name="Boore J.L."/>
            <person name="Grigoriev I.V."/>
            <person name="Lindberg D.R."/>
            <person name="Seaver E.C."/>
            <person name="Weisblat D.A."/>
            <person name="Putnam N.H."/>
            <person name="Rokhsar D.S."/>
        </authorList>
    </citation>
    <scope>NUCLEOTIDE SEQUENCE</scope>
    <source>
        <strain evidence="3 5">I ESC-2004</strain>
    </source>
</reference>
<dbReference type="InterPro" id="IPR039707">
    <property type="entry name" value="MPEG1"/>
</dbReference>
<accession>R7U383</accession>
<keyword evidence="1" id="KW-1133">Transmembrane helix</keyword>
<dbReference type="OrthoDB" id="5950457at2759"/>
<keyword evidence="1" id="KW-0812">Transmembrane</keyword>
<protein>
    <recommendedName>
        <fullName evidence="2">MACPF domain-containing protein</fullName>
    </recommendedName>
</protein>
<dbReference type="InterPro" id="IPR020864">
    <property type="entry name" value="MACPF"/>
</dbReference>
<dbReference type="EMBL" id="KB308242">
    <property type="protein sequence ID" value="ELT98141.1"/>
    <property type="molecule type" value="Genomic_DNA"/>
</dbReference>
<dbReference type="GO" id="GO:0030670">
    <property type="term" value="C:phagocytic vesicle membrane"/>
    <property type="evidence" value="ECO:0007669"/>
    <property type="project" value="UniProtKB-SubCell"/>
</dbReference>
<organism evidence="3">
    <name type="scientific">Capitella teleta</name>
    <name type="common">Polychaete worm</name>
    <dbReference type="NCBI Taxonomy" id="283909"/>
    <lineage>
        <taxon>Eukaryota</taxon>
        <taxon>Metazoa</taxon>
        <taxon>Spiralia</taxon>
        <taxon>Lophotrochozoa</taxon>
        <taxon>Annelida</taxon>
        <taxon>Polychaeta</taxon>
        <taxon>Sedentaria</taxon>
        <taxon>Scolecida</taxon>
        <taxon>Capitellidae</taxon>
        <taxon>Capitella</taxon>
    </lineage>
</organism>
<reference evidence="5" key="1">
    <citation type="submission" date="2012-12" db="EMBL/GenBank/DDBJ databases">
        <authorList>
            <person name="Hellsten U."/>
            <person name="Grimwood J."/>
            <person name="Chapman J.A."/>
            <person name="Shapiro H."/>
            <person name="Aerts A."/>
            <person name="Otillar R.P."/>
            <person name="Terry A.Y."/>
            <person name="Boore J.L."/>
            <person name="Simakov O."/>
            <person name="Marletaz F."/>
            <person name="Cho S.-J."/>
            <person name="Edsinger-Gonzales E."/>
            <person name="Havlak P."/>
            <person name="Kuo D.-H."/>
            <person name="Larsson T."/>
            <person name="Lv J."/>
            <person name="Arendt D."/>
            <person name="Savage R."/>
            <person name="Osoegawa K."/>
            <person name="de Jong P."/>
            <person name="Lindberg D.R."/>
            <person name="Seaver E.C."/>
            <person name="Weisblat D.A."/>
            <person name="Putnam N.H."/>
            <person name="Grigoriev I.V."/>
            <person name="Rokhsar D.S."/>
        </authorList>
    </citation>
    <scope>NUCLEOTIDE SEQUENCE</scope>
    <source>
        <strain evidence="5">I ESC-2004</strain>
    </source>
</reference>
<dbReference type="GO" id="GO:0045087">
    <property type="term" value="P:innate immune response"/>
    <property type="evidence" value="ECO:0007669"/>
    <property type="project" value="UniProtKB-KW"/>
</dbReference>
<reference evidence="4" key="3">
    <citation type="submission" date="2015-06" db="UniProtKB">
        <authorList>
            <consortium name="EnsemblMetazoa"/>
        </authorList>
    </citation>
    <scope>IDENTIFICATION</scope>
</reference>
<dbReference type="HOGENOM" id="CLU_023578_1_0_1"/>
<dbReference type="OMA" id="QTHEEGY"/>
<dbReference type="EMBL" id="AMQN01002107">
    <property type="status" value="NOT_ANNOTATED_CDS"/>
    <property type="molecule type" value="Genomic_DNA"/>
</dbReference>
<dbReference type="Pfam" id="PF01823">
    <property type="entry name" value="MACPF"/>
    <property type="match status" value="1"/>
</dbReference>
<evidence type="ECO:0000259" key="2">
    <source>
        <dbReference type="PROSITE" id="PS51412"/>
    </source>
</evidence>
<evidence type="ECO:0000256" key="1">
    <source>
        <dbReference type="SAM" id="Phobius"/>
    </source>
</evidence>
<dbReference type="AlphaFoldDB" id="R7U383"/>
<dbReference type="PANTHER" id="PTHR31463">
    <property type="entry name" value="MACROPHAGE-EXPRESSED GENE 1 PROTEIN"/>
    <property type="match status" value="1"/>
</dbReference>
<feature type="domain" description="MACPF" evidence="2">
    <location>
        <begin position="1"/>
        <end position="307"/>
    </location>
</feature>
<dbReference type="GO" id="GO:0002250">
    <property type="term" value="P:adaptive immune response"/>
    <property type="evidence" value="ECO:0007669"/>
    <property type="project" value="UniProtKB-KW"/>
</dbReference>
<dbReference type="PROSITE" id="PS51412">
    <property type="entry name" value="MACPF_2"/>
    <property type="match status" value="1"/>
</dbReference>
<dbReference type="EnsemblMetazoa" id="CapteT128596">
    <property type="protein sequence ID" value="CapteP128596"/>
    <property type="gene ID" value="CapteG128596"/>
</dbReference>
<proteinExistence type="predicted"/>
<feature type="transmembrane region" description="Helical" evidence="1">
    <location>
        <begin position="631"/>
        <end position="653"/>
    </location>
</feature>
<sequence>MLGALPGSGWDNLRNVEQSGVFTMNYSLCHFTEDGVLLVPDDVQVFPVKNSKASLASTIIEHMHDYKSVDSTSINMKISLSAFFASIQGSFSTEYLQTKQRTSKEKTTVSRSELKYHLYTAITKPSITLDPAFNARLMDIAYNLQENENATARYNAQRLVADYGTHFINRVYIGASLVQEDLVRSEYVKEMNEKRLDIGARAGASFLSMFKLDLSAQYNHSTKDIDEYRKNCMETKVVTYGGPAYRQNFSINNWIDHLDNNLVVIDRDGDLLSALVSPERLPGMPMAIVQRTSYAVQKAIEAYYEYNTYPGCTDATSKNFDVAANADDSSCVQPSNNYTFGGIYQTCSGSCTGKPKINPQTGELSCPPGYQSQLLQKVHVPISIKKCKSRFWRKKKCWIDKSQSYDYEIYWCAAREAVDRDSGYLFGGTYTSNTENIVTGEQSCPEKYTSIIVGGSEEIAVCVSDEYELAARSSLPFAGFFSCAQGNPLSRSTLNRVRSLANGLHTLASYEVKMKTFDKKCPEGFSPHLLTINAGCAIHYCTKSNSEAHFNGKLPMIRRPPFGYDPLVYQSPDPVKVLYSDDTDAVWVKKPMDDVWSISTASQLTELKQEYDESEKVQAAEGSEHENSTTVIGLSVVIGALGCLVIVLSVTLYKYKKSKNGYEFIQRPLLEEEGNETYGACEEDGSLSEVCQD</sequence>
<dbReference type="PANTHER" id="PTHR31463:SF1">
    <property type="entry name" value="MACROPHAGE-EXPRESSED GENE 1 PROTEIN"/>
    <property type="match status" value="1"/>
</dbReference>
<dbReference type="CDD" id="cd22579">
    <property type="entry name" value="MPEG1_P2"/>
    <property type="match status" value="1"/>
</dbReference>
<evidence type="ECO:0000313" key="3">
    <source>
        <dbReference type="EMBL" id="ELT98141.1"/>
    </source>
</evidence>
<name>R7U383_CAPTE</name>
<dbReference type="Proteomes" id="UP000014760">
    <property type="component" value="Unassembled WGS sequence"/>
</dbReference>
<gene>
    <name evidence="3" type="ORF">CAPTEDRAFT_128596</name>
</gene>